<dbReference type="Proteomes" id="UP000809440">
    <property type="component" value="Unassembled WGS sequence"/>
</dbReference>
<comment type="caution">
    <text evidence="7">The sequence shown here is derived from an EMBL/GenBank/DDBJ whole genome shotgun (WGS) entry which is preliminary data.</text>
</comment>
<dbReference type="InterPro" id="IPR039424">
    <property type="entry name" value="SBP_5"/>
</dbReference>
<dbReference type="Proteomes" id="UP000755667">
    <property type="component" value="Unassembled WGS sequence"/>
</dbReference>
<feature type="domain" description="Solute-binding protein family 5" evidence="6">
    <location>
        <begin position="80"/>
        <end position="444"/>
    </location>
</feature>
<comment type="similarity">
    <text evidence="2">Belongs to the bacterial solute-binding protein 5 family.</text>
</comment>
<proteinExistence type="inferred from homology"/>
<dbReference type="RefSeq" id="WP_138487588.1">
    <property type="nucleotide sequence ID" value="NZ_JAFBWU010000017.1"/>
</dbReference>
<gene>
    <name evidence="7" type="ORF">JQX41_20235</name>
    <name evidence="8" type="ORF">JQX48_20255</name>
</gene>
<dbReference type="Gene3D" id="3.90.76.10">
    <property type="entry name" value="Dipeptide-binding Protein, Domain 1"/>
    <property type="match status" value="1"/>
</dbReference>
<dbReference type="CDD" id="cd08512">
    <property type="entry name" value="PBP2_NikA_DppA_OppA_like_7"/>
    <property type="match status" value="1"/>
</dbReference>
<dbReference type="Gene3D" id="3.40.190.10">
    <property type="entry name" value="Periplasmic binding protein-like II"/>
    <property type="match status" value="1"/>
</dbReference>
<comment type="subcellular location">
    <subcellularLocation>
        <location evidence="1">Periplasm</location>
    </subcellularLocation>
</comment>
<dbReference type="PANTHER" id="PTHR30290">
    <property type="entry name" value="PERIPLASMIC BINDING COMPONENT OF ABC TRANSPORTER"/>
    <property type="match status" value="1"/>
</dbReference>
<feature type="chain" id="PRO_5040218046" evidence="5">
    <location>
        <begin position="28"/>
        <end position="524"/>
    </location>
</feature>
<reference evidence="7 10" key="1">
    <citation type="submission" date="2021-01" db="EMBL/GenBank/DDBJ databases">
        <title>Diatom-associated Roseobacters Show Island Model of Population Structure.</title>
        <authorList>
            <person name="Qu L."/>
            <person name="Feng X."/>
            <person name="Chen Y."/>
            <person name="Li L."/>
            <person name="Wang X."/>
            <person name="Hu Z."/>
            <person name="Wang H."/>
            <person name="Luo H."/>
        </authorList>
    </citation>
    <scope>NUCLEOTIDE SEQUENCE</scope>
    <source>
        <strain evidence="8 10">CC28-63</strain>
        <strain evidence="7">CC28-69</strain>
    </source>
</reference>
<dbReference type="Pfam" id="PF00496">
    <property type="entry name" value="SBP_bac_5"/>
    <property type="match status" value="1"/>
</dbReference>
<dbReference type="GO" id="GO:0030288">
    <property type="term" value="C:outer membrane-bounded periplasmic space"/>
    <property type="evidence" value="ECO:0007669"/>
    <property type="project" value="UniProtKB-ARBA"/>
</dbReference>
<name>A0A9Q2S708_9RHOB</name>
<sequence>MKLTGKTLVLSAALALAMSVMSGAAKAETMILASPQAPEGFDGDALKAHTQNVVTQVYENLVAYGTMEVDGITTLNPDDLKPHLAESWTVSEDGKTWVFKLREGVLSPFGNELTADDVEWGWAKSFEQKRTGNFIARVSNVTGVKAISKYEVEFTLSAPSAIFLNALTLYVPGIYDTTEVKKHVTEADPWALEWMQSNTAGFGAYHLESLRADDQAVFVANPNYFGGQPYYDRVIYKEIPSEASRVTLLKAGQVQWIDRPSINQVVNMQADPNVKVQRATSRSVAAARMNPSCEVFSDTRVRQAFNYAVDKDALNTAVFAGQADIARSIVSPIIAGSNQEHFAYDFDPEKAKALLAEAGYPDGVAEPVELLYSDAFWHQEPVAIQVADMLKKVGINAVPTRITSSEMRAKAAPAEQSMCFFTWEDGPIVLDAVYSMFLMTHSTGVSNRAKYNNPDLDALIDQGREELDSEKRMALMDEAQKLWAEDAPWILVAYPATFEAMAPNVSGWVYYPDEHERWRELRGD</sequence>
<dbReference type="GO" id="GO:0043190">
    <property type="term" value="C:ATP-binding cassette (ABC) transporter complex"/>
    <property type="evidence" value="ECO:0007669"/>
    <property type="project" value="InterPro"/>
</dbReference>
<evidence type="ECO:0000256" key="5">
    <source>
        <dbReference type="SAM" id="SignalP"/>
    </source>
</evidence>
<evidence type="ECO:0000256" key="4">
    <source>
        <dbReference type="ARBA" id="ARBA00022729"/>
    </source>
</evidence>
<accession>A0A9Q2S708</accession>
<dbReference type="Gene3D" id="3.10.105.10">
    <property type="entry name" value="Dipeptide-binding Protein, Domain 3"/>
    <property type="match status" value="1"/>
</dbReference>
<keyword evidence="4 5" id="KW-0732">Signal</keyword>
<keyword evidence="3" id="KW-0813">Transport</keyword>
<dbReference type="InterPro" id="IPR030678">
    <property type="entry name" value="Peptide/Ni-bd"/>
</dbReference>
<evidence type="ECO:0000313" key="7">
    <source>
        <dbReference type="EMBL" id="MBM2414657.1"/>
    </source>
</evidence>
<evidence type="ECO:0000313" key="9">
    <source>
        <dbReference type="Proteomes" id="UP000755667"/>
    </source>
</evidence>
<feature type="signal peptide" evidence="5">
    <location>
        <begin position="1"/>
        <end position="27"/>
    </location>
</feature>
<evidence type="ECO:0000313" key="8">
    <source>
        <dbReference type="EMBL" id="MBM2419328.1"/>
    </source>
</evidence>
<dbReference type="InterPro" id="IPR000914">
    <property type="entry name" value="SBP_5_dom"/>
</dbReference>
<evidence type="ECO:0000256" key="1">
    <source>
        <dbReference type="ARBA" id="ARBA00004418"/>
    </source>
</evidence>
<evidence type="ECO:0000256" key="3">
    <source>
        <dbReference type="ARBA" id="ARBA00022448"/>
    </source>
</evidence>
<dbReference type="GO" id="GO:0015833">
    <property type="term" value="P:peptide transport"/>
    <property type="evidence" value="ECO:0007669"/>
    <property type="project" value="TreeGrafter"/>
</dbReference>
<evidence type="ECO:0000259" key="6">
    <source>
        <dbReference type="Pfam" id="PF00496"/>
    </source>
</evidence>
<dbReference type="PIRSF" id="PIRSF002741">
    <property type="entry name" value="MppA"/>
    <property type="match status" value="1"/>
</dbReference>
<dbReference type="GO" id="GO:1904680">
    <property type="term" value="F:peptide transmembrane transporter activity"/>
    <property type="evidence" value="ECO:0007669"/>
    <property type="project" value="TreeGrafter"/>
</dbReference>
<evidence type="ECO:0000256" key="2">
    <source>
        <dbReference type="ARBA" id="ARBA00005695"/>
    </source>
</evidence>
<protein>
    <submittedName>
        <fullName evidence="7">ABC transporter substrate-binding protein</fullName>
    </submittedName>
</protein>
<keyword evidence="10" id="KW-1185">Reference proteome</keyword>
<dbReference type="EMBL" id="JAFBXE010000017">
    <property type="protein sequence ID" value="MBM2414657.1"/>
    <property type="molecule type" value="Genomic_DNA"/>
</dbReference>
<evidence type="ECO:0000313" key="10">
    <source>
        <dbReference type="Proteomes" id="UP000809440"/>
    </source>
</evidence>
<dbReference type="SUPFAM" id="SSF53850">
    <property type="entry name" value="Periplasmic binding protein-like II"/>
    <property type="match status" value="1"/>
</dbReference>
<dbReference type="EMBL" id="JAFBXF010000017">
    <property type="protein sequence ID" value="MBM2419328.1"/>
    <property type="molecule type" value="Genomic_DNA"/>
</dbReference>
<dbReference type="PANTHER" id="PTHR30290:SF10">
    <property type="entry name" value="PERIPLASMIC OLIGOPEPTIDE-BINDING PROTEIN-RELATED"/>
    <property type="match status" value="1"/>
</dbReference>
<organism evidence="7 9">
    <name type="scientific">Marivita cryptomonadis</name>
    <dbReference type="NCBI Taxonomy" id="505252"/>
    <lineage>
        <taxon>Bacteria</taxon>
        <taxon>Pseudomonadati</taxon>
        <taxon>Pseudomonadota</taxon>
        <taxon>Alphaproteobacteria</taxon>
        <taxon>Rhodobacterales</taxon>
        <taxon>Roseobacteraceae</taxon>
        <taxon>Marivita</taxon>
    </lineage>
</organism>
<dbReference type="AlphaFoldDB" id="A0A9Q2S708"/>